<dbReference type="AlphaFoldDB" id="A0A1Y1IAN0"/>
<dbReference type="Gene3D" id="1.10.443.20">
    <property type="entry name" value="Centromere DNA-binding protein complex CBF3 subunit, domain 2"/>
    <property type="match status" value="1"/>
</dbReference>
<feature type="region of interest" description="Disordered" evidence="1">
    <location>
        <begin position="543"/>
        <end position="645"/>
    </location>
</feature>
<accession>A0A1Y1IAN0</accession>
<sequence>MEKSNSEAEKTESEQTSSEDSGGGGQNGIHHQQTTESFEQEAEFVRADTSEAHSPLVQESAEAEGPRNAAPSPRSVRRRRAQKHAQAAAVRKAPATKNNQRGALRAFQKFWRGDPYNLEGQQEVNEKNVRTFFDEIEEERSPTIDKYVKGLQLTMRQIWAAAGKTGPEPNIRRYDEVKHRRAAAKKATAALRRKHGYDKQRDKPDRISRQDITRVVDLMTKYLCLTKEKLAEHKMTRGTLINMRADVLECIHLEEEIGPTPGYTLDIINDIGKTNENGNMEVTSVLQNKDAAMYTWKKSPGRKGEEAGYSYSTQRKYIQHFMKVLGIEHRLAESDARRPSPWCSQSRDLGVTRPDVKKYARFTTNRSDHFSRSYAQDSPMTLQFGMAGFRKEAVERNFTDGYRLARLIPTIPQELLKKFCPWVEKEYREIKQRNASATLDGDKRVTSENFFQFLACGKEVFLSSLAAMEPVYPNLCLFEDMSLFENRAWVEYKRAVQEADASPDRCLPPRQDNQSLLMTELRKHSDQLGELFRVFRDFAARREGAGVSDGSPPSPHGPPPPPRPVQRARGSAADERQPETGRAVCERGLVSTGDRFGGLTRVMSRPGDEQPGGFRAAERPGEGTSGKEPDLGSGEKGPGGRGENRLVERMGTKHRAERRECVLIRGGVQKPQMGLKVPKKWGYVLGEEAQPKATAEARRSMKKVNRSLVSRTSIRGRHAAL</sequence>
<reference evidence="3 4" key="1">
    <citation type="journal article" date="2014" name="Nat. Commun.">
        <title>Klebsormidium flaccidum genome reveals primary factors for plant terrestrial adaptation.</title>
        <authorList>
            <person name="Hori K."/>
            <person name="Maruyama F."/>
            <person name="Fujisawa T."/>
            <person name="Togashi T."/>
            <person name="Yamamoto N."/>
            <person name="Seo M."/>
            <person name="Sato S."/>
            <person name="Yamada T."/>
            <person name="Mori H."/>
            <person name="Tajima N."/>
            <person name="Moriyama T."/>
            <person name="Ikeuchi M."/>
            <person name="Watanabe M."/>
            <person name="Wada H."/>
            <person name="Kobayashi K."/>
            <person name="Saito M."/>
            <person name="Masuda T."/>
            <person name="Sasaki-Sekimoto Y."/>
            <person name="Mashiguchi K."/>
            <person name="Awai K."/>
            <person name="Shimojima M."/>
            <person name="Masuda S."/>
            <person name="Iwai M."/>
            <person name="Nobusawa T."/>
            <person name="Narise T."/>
            <person name="Kondo S."/>
            <person name="Saito H."/>
            <person name="Sato R."/>
            <person name="Murakawa M."/>
            <person name="Ihara Y."/>
            <person name="Oshima-Yamada Y."/>
            <person name="Ohtaka K."/>
            <person name="Satoh M."/>
            <person name="Sonobe K."/>
            <person name="Ishii M."/>
            <person name="Ohtani R."/>
            <person name="Kanamori-Sato M."/>
            <person name="Honoki R."/>
            <person name="Miyazaki D."/>
            <person name="Mochizuki H."/>
            <person name="Umetsu J."/>
            <person name="Higashi K."/>
            <person name="Shibata D."/>
            <person name="Kamiya Y."/>
            <person name="Sato N."/>
            <person name="Nakamura Y."/>
            <person name="Tabata S."/>
            <person name="Ida S."/>
            <person name="Kurokawa K."/>
            <person name="Ohta H."/>
        </authorList>
    </citation>
    <scope>NUCLEOTIDE SEQUENCE [LARGE SCALE GENOMIC DNA]</scope>
    <source>
        <strain evidence="3 4">NIES-2285</strain>
    </source>
</reference>
<feature type="compositionally biased region" description="Basic and acidic residues" evidence="1">
    <location>
        <begin position="616"/>
        <end position="630"/>
    </location>
</feature>
<feature type="domain" description="Ndc10" evidence="2">
    <location>
        <begin position="303"/>
        <end position="487"/>
    </location>
</feature>
<feature type="region of interest" description="Disordered" evidence="1">
    <location>
        <begin position="1"/>
        <end position="99"/>
    </location>
</feature>
<evidence type="ECO:0000313" key="4">
    <source>
        <dbReference type="Proteomes" id="UP000054558"/>
    </source>
</evidence>
<organism evidence="3 4">
    <name type="scientific">Klebsormidium nitens</name>
    <name type="common">Green alga</name>
    <name type="synonym">Ulothrix nitens</name>
    <dbReference type="NCBI Taxonomy" id="105231"/>
    <lineage>
        <taxon>Eukaryota</taxon>
        <taxon>Viridiplantae</taxon>
        <taxon>Streptophyta</taxon>
        <taxon>Klebsormidiophyceae</taxon>
        <taxon>Klebsormidiales</taxon>
        <taxon>Klebsormidiaceae</taxon>
        <taxon>Klebsormidium</taxon>
    </lineage>
</organism>
<dbReference type="Pfam" id="PF16787">
    <property type="entry name" value="NDC10_II"/>
    <property type="match status" value="1"/>
</dbReference>
<protein>
    <recommendedName>
        <fullName evidence="2">Ndc10 domain-containing protein</fullName>
    </recommendedName>
</protein>
<keyword evidence="4" id="KW-1185">Reference proteome</keyword>
<dbReference type="GO" id="GO:0003677">
    <property type="term" value="F:DNA binding"/>
    <property type="evidence" value="ECO:0007669"/>
    <property type="project" value="InterPro"/>
</dbReference>
<feature type="region of interest" description="Disordered" evidence="1">
    <location>
        <begin position="689"/>
        <end position="721"/>
    </location>
</feature>
<dbReference type="Proteomes" id="UP000054558">
    <property type="component" value="Unassembled WGS sequence"/>
</dbReference>
<dbReference type="InterPro" id="IPR031872">
    <property type="entry name" value="NDC10_II"/>
</dbReference>
<gene>
    <name evidence="3" type="ORF">KFL_003950010</name>
</gene>
<feature type="compositionally biased region" description="Basic and acidic residues" evidence="1">
    <location>
        <begin position="1"/>
        <end position="13"/>
    </location>
</feature>
<evidence type="ECO:0000259" key="2">
    <source>
        <dbReference type="Pfam" id="PF16787"/>
    </source>
</evidence>
<dbReference type="EMBL" id="DF237344">
    <property type="protein sequence ID" value="GAQ88024.1"/>
    <property type="molecule type" value="Genomic_DNA"/>
</dbReference>
<dbReference type="InterPro" id="IPR038279">
    <property type="entry name" value="Ndc10_dom2_sf"/>
</dbReference>
<feature type="compositionally biased region" description="Low complexity" evidence="1">
    <location>
        <begin position="84"/>
        <end position="95"/>
    </location>
</feature>
<evidence type="ECO:0000313" key="3">
    <source>
        <dbReference type="EMBL" id="GAQ88024.1"/>
    </source>
</evidence>
<name>A0A1Y1IAN0_KLENI</name>
<evidence type="ECO:0000256" key="1">
    <source>
        <dbReference type="SAM" id="MobiDB-lite"/>
    </source>
</evidence>
<proteinExistence type="predicted"/>
<feature type="compositionally biased region" description="Pro residues" evidence="1">
    <location>
        <begin position="552"/>
        <end position="564"/>
    </location>
</feature>